<dbReference type="Gene3D" id="3.90.320.10">
    <property type="match status" value="1"/>
</dbReference>
<evidence type="ECO:0000256" key="4">
    <source>
        <dbReference type="ARBA" id="ARBA00022801"/>
    </source>
</evidence>
<evidence type="ECO:0000256" key="6">
    <source>
        <dbReference type="ARBA" id="ARBA00022839"/>
    </source>
</evidence>
<evidence type="ECO:0000256" key="7">
    <source>
        <dbReference type="ARBA" id="ARBA00022840"/>
    </source>
</evidence>
<dbReference type="AlphaFoldDB" id="A0A2I1I5P0"/>
<dbReference type="Gene3D" id="1.10.486.10">
    <property type="entry name" value="PCRA, domain 4"/>
    <property type="match status" value="1"/>
</dbReference>
<dbReference type="InterPro" id="IPR038726">
    <property type="entry name" value="PDDEXK_AddAB-type"/>
</dbReference>
<dbReference type="PROSITE" id="PS51198">
    <property type="entry name" value="UVRD_HELICASE_ATP_BIND"/>
    <property type="match status" value="1"/>
</dbReference>
<keyword evidence="9" id="KW-0234">DNA repair</keyword>
<keyword evidence="7 14" id="KW-0067">ATP-binding</keyword>
<evidence type="ECO:0000256" key="13">
    <source>
        <dbReference type="ARBA" id="ARBA00048988"/>
    </source>
</evidence>
<keyword evidence="3" id="KW-0227">DNA damage</keyword>
<evidence type="ECO:0000259" key="16">
    <source>
        <dbReference type="PROSITE" id="PS51198"/>
    </source>
</evidence>
<dbReference type="CDD" id="cd17932">
    <property type="entry name" value="DEXQc_UvrD"/>
    <property type="match status" value="1"/>
</dbReference>
<evidence type="ECO:0000256" key="5">
    <source>
        <dbReference type="ARBA" id="ARBA00022806"/>
    </source>
</evidence>
<dbReference type="Pfam" id="PF00580">
    <property type="entry name" value="UvrD-helicase"/>
    <property type="match status" value="1"/>
</dbReference>
<dbReference type="InterPro" id="IPR014016">
    <property type="entry name" value="UvrD-like_ATP-bd"/>
</dbReference>
<dbReference type="EMBL" id="PKKJ01000003">
    <property type="protein sequence ID" value="PKY66450.1"/>
    <property type="molecule type" value="Genomic_DNA"/>
</dbReference>
<dbReference type="GO" id="GO:0005829">
    <property type="term" value="C:cytosol"/>
    <property type="evidence" value="ECO:0007669"/>
    <property type="project" value="TreeGrafter"/>
</dbReference>
<keyword evidence="8" id="KW-0238">DNA-binding</keyword>
<dbReference type="PANTHER" id="PTHR11070:SF55">
    <property type="entry name" value="DNA 3'-5' HELICASE"/>
    <property type="match status" value="1"/>
</dbReference>
<keyword evidence="10" id="KW-0413">Isomerase</keyword>
<dbReference type="GO" id="GO:0000725">
    <property type="term" value="P:recombinational repair"/>
    <property type="evidence" value="ECO:0007669"/>
    <property type="project" value="TreeGrafter"/>
</dbReference>
<feature type="domain" description="UvrD-like helicase C-terminal" evidence="17">
    <location>
        <begin position="358"/>
        <end position="684"/>
    </location>
</feature>
<dbReference type="Proteomes" id="UP000234545">
    <property type="component" value="Unassembled WGS sequence"/>
</dbReference>
<dbReference type="GO" id="GO:0033202">
    <property type="term" value="C:DNA helicase complex"/>
    <property type="evidence" value="ECO:0007669"/>
    <property type="project" value="TreeGrafter"/>
</dbReference>
<evidence type="ECO:0000256" key="8">
    <source>
        <dbReference type="ARBA" id="ARBA00023125"/>
    </source>
</evidence>
<keyword evidence="6" id="KW-0269">Exonuclease</keyword>
<dbReference type="PANTHER" id="PTHR11070">
    <property type="entry name" value="UVRD / RECB / PCRA DNA HELICASE FAMILY MEMBER"/>
    <property type="match status" value="1"/>
</dbReference>
<dbReference type="Pfam" id="PF12705">
    <property type="entry name" value="PDDEXK_1"/>
    <property type="match status" value="1"/>
</dbReference>
<evidence type="ECO:0000256" key="3">
    <source>
        <dbReference type="ARBA" id="ARBA00022763"/>
    </source>
</evidence>
<dbReference type="PROSITE" id="PS51217">
    <property type="entry name" value="UVRD_HELICASE_CTER"/>
    <property type="match status" value="1"/>
</dbReference>
<dbReference type="RefSeq" id="WP_101627964.1">
    <property type="nucleotide sequence ID" value="NZ_PKKJ01000003.1"/>
</dbReference>
<dbReference type="InterPro" id="IPR014017">
    <property type="entry name" value="DNA_helicase_UvrD-like_C"/>
</dbReference>
<dbReference type="GO" id="GO:0005524">
    <property type="term" value="F:ATP binding"/>
    <property type="evidence" value="ECO:0007669"/>
    <property type="project" value="UniProtKB-UniRule"/>
</dbReference>
<dbReference type="Pfam" id="PF13361">
    <property type="entry name" value="UvrD_C"/>
    <property type="match status" value="2"/>
</dbReference>
<dbReference type="OrthoDB" id="4812256at2"/>
<evidence type="ECO:0000259" key="17">
    <source>
        <dbReference type="PROSITE" id="PS51217"/>
    </source>
</evidence>
<feature type="region of interest" description="Disordered" evidence="15">
    <location>
        <begin position="541"/>
        <end position="566"/>
    </location>
</feature>
<comment type="catalytic activity">
    <reaction evidence="11">
        <text>Couples ATP hydrolysis with the unwinding of duplex DNA by translocating in the 3'-5' direction.</text>
        <dbReference type="EC" id="5.6.2.4"/>
    </reaction>
</comment>
<dbReference type="GO" id="GO:0004527">
    <property type="term" value="F:exonuclease activity"/>
    <property type="evidence" value="ECO:0007669"/>
    <property type="project" value="UniProtKB-KW"/>
</dbReference>
<evidence type="ECO:0000256" key="15">
    <source>
        <dbReference type="SAM" id="MobiDB-lite"/>
    </source>
</evidence>
<evidence type="ECO:0000256" key="12">
    <source>
        <dbReference type="ARBA" id="ARBA00034808"/>
    </source>
</evidence>
<keyword evidence="4 14" id="KW-0378">Hydrolase</keyword>
<reference evidence="18 19" key="1">
    <citation type="submission" date="2017-12" db="EMBL/GenBank/DDBJ databases">
        <title>Phylogenetic diversity of female urinary microbiome.</title>
        <authorList>
            <person name="Thomas-White K."/>
            <person name="Wolfe A.J."/>
        </authorList>
    </citation>
    <scope>NUCLEOTIDE SEQUENCE [LARGE SCALE GENOMIC DNA]</scope>
    <source>
        <strain evidence="18 19">UMB0250</strain>
    </source>
</reference>
<dbReference type="InterPro" id="IPR011335">
    <property type="entry name" value="Restrct_endonuc-II-like"/>
</dbReference>
<evidence type="ECO:0000256" key="14">
    <source>
        <dbReference type="PROSITE-ProRule" id="PRU00560"/>
    </source>
</evidence>
<feature type="binding site" evidence="14">
    <location>
        <begin position="40"/>
        <end position="47"/>
    </location>
    <ligand>
        <name>ATP</name>
        <dbReference type="ChEBI" id="CHEBI:30616"/>
    </ligand>
</feature>
<gene>
    <name evidence="18" type="ORF">CYJ25_04290</name>
</gene>
<dbReference type="SUPFAM" id="SSF52540">
    <property type="entry name" value="P-loop containing nucleoside triphosphate hydrolases"/>
    <property type="match status" value="1"/>
</dbReference>
<feature type="domain" description="UvrD-like helicase ATP-binding" evidence="16">
    <location>
        <begin position="19"/>
        <end position="357"/>
    </location>
</feature>
<keyword evidence="1" id="KW-0540">Nuclease</keyword>
<comment type="caution">
    <text evidence="18">The sequence shown here is derived from an EMBL/GenBank/DDBJ whole genome shotgun (WGS) entry which is preliminary data.</text>
</comment>
<dbReference type="EC" id="5.6.2.4" evidence="12"/>
<sequence>MTQLAYSAEEIQRLINPKIHPTPEQIKVIESPLHPLLVVAGAGSGKTETMAMRVLWAVANEPNITASRVLGLTFTKKAAGELKDRLRSRLKKLSIGIGAFEQEKASNDDDSSAKTKMIDPHEEPTSMTYNAFAGQIVSEHGLRIGLNPDVIMLSQAGSVQLMTDIMTNWPKRLDENITISSAVTKALSLNGQLGEHGLSIEQAREQLGQFGAELTEVGDSNDDARKVQERNQLRIALLDPIAQFQRRKRELGVMDFSDQLTLATRIVKTVPDVVEQIRKEYGLVLLDEFQDTSVIQMELLSTLFKDQAVTAVGDPNQAIYGWRGASASSLESFMERFCSEKPKPEQTLTLSTAWRNDRQILVCANEVAKPLRSHSHAATSPVLVESTVATEGDVEIAYEADRDAQIAHVVDYVQRLRDTHPHGWEIGILCRKKSHFLPIDRALREHGIPTQVLGLGGLLEQPVVADLRAALEITNSVDASPALLRLLVREDIGASDLRLLGQWASRLNRKSRGTPYEGVLLSAVDSPPEVGWTYANRQAGSSQSGSVAESANDAPQESDAQAEGLDAPSFSELGYRRVLRLGERLRKLRSLRGHGLVELAERASQIMGILDDAIADPLGSGARESLDAFIDQIAGYESSVDNPTLAGLVEWLNVAESDPAGLKGVDVQPDPSAVQILTVHGSKGLEWDSVIVFGMSDTIFPSHRSKSVYWRDEPPAQTGWVMAPEELPHPLRGDYGDLPPFNIDVSNGRTPSAGFSKWLKTAYGPELGAHLEREERRLAYVAMTRARHTQLLIGSWLDESKTLRNPSRYLMASRHAMIEDFEQILATGQVVWANGNVDVKDGNELQELQKRIDGLNDVIVEAPTPESLAQGSEEETIHFPFEIGPSRQAVAKGAQRVRQAQAELKTDADVFELLDALGESQRVKDVTALIEEHRLASSKETMVIRQDHIPATSVSKMLEDIDAFALDMRRPMPAQPSDSATLGTIFHAWVERQLHLASAEERDEPVAGIETLDEHERARLRHMQDNFVELPIVQTGTPIAIEEAFSVKVADISVNGRIDAVFEDKHGKTIIVDWKTGRAPHKNTKKETLRYYATQLRLYRLAWSQLTGLAEESITPMLAFVDTNTTVSLDDLVKLGGAGLEKSLEDEVKRTLKRA</sequence>
<organism evidence="18 19">
    <name type="scientific">Schaalia turicensis</name>
    <dbReference type="NCBI Taxonomy" id="131111"/>
    <lineage>
        <taxon>Bacteria</taxon>
        <taxon>Bacillati</taxon>
        <taxon>Actinomycetota</taxon>
        <taxon>Actinomycetes</taxon>
        <taxon>Actinomycetales</taxon>
        <taxon>Actinomycetaceae</taxon>
        <taxon>Schaalia</taxon>
    </lineage>
</organism>
<name>A0A2I1I5P0_9ACTO</name>
<dbReference type="GO" id="GO:0003677">
    <property type="term" value="F:DNA binding"/>
    <property type="evidence" value="ECO:0007669"/>
    <property type="project" value="UniProtKB-KW"/>
</dbReference>
<feature type="compositionally biased region" description="Polar residues" evidence="15">
    <location>
        <begin position="541"/>
        <end position="559"/>
    </location>
</feature>
<protein>
    <recommendedName>
        <fullName evidence="12">DNA 3'-5' helicase</fullName>
        <ecNumber evidence="12">5.6.2.4</ecNumber>
    </recommendedName>
</protein>
<dbReference type="InterPro" id="IPR027417">
    <property type="entry name" value="P-loop_NTPase"/>
</dbReference>
<evidence type="ECO:0000313" key="18">
    <source>
        <dbReference type="EMBL" id="PKY66450.1"/>
    </source>
</evidence>
<dbReference type="InterPro" id="IPR011604">
    <property type="entry name" value="PDDEXK-like_dom_sf"/>
</dbReference>
<evidence type="ECO:0000313" key="19">
    <source>
        <dbReference type="Proteomes" id="UP000234545"/>
    </source>
</evidence>
<evidence type="ECO:0000256" key="11">
    <source>
        <dbReference type="ARBA" id="ARBA00034617"/>
    </source>
</evidence>
<dbReference type="GO" id="GO:0043138">
    <property type="term" value="F:3'-5' DNA helicase activity"/>
    <property type="evidence" value="ECO:0007669"/>
    <property type="project" value="UniProtKB-EC"/>
</dbReference>
<evidence type="ECO:0000256" key="9">
    <source>
        <dbReference type="ARBA" id="ARBA00023204"/>
    </source>
</evidence>
<evidence type="ECO:0000256" key="2">
    <source>
        <dbReference type="ARBA" id="ARBA00022741"/>
    </source>
</evidence>
<dbReference type="SUPFAM" id="SSF52980">
    <property type="entry name" value="Restriction endonuclease-like"/>
    <property type="match status" value="1"/>
</dbReference>
<dbReference type="InterPro" id="IPR000212">
    <property type="entry name" value="DNA_helicase_UvrD/REP"/>
</dbReference>
<evidence type="ECO:0000256" key="1">
    <source>
        <dbReference type="ARBA" id="ARBA00022722"/>
    </source>
</evidence>
<comment type="catalytic activity">
    <reaction evidence="13">
        <text>ATP + H2O = ADP + phosphate + H(+)</text>
        <dbReference type="Rhea" id="RHEA:13065"/>
        <dbReference type="ChEBI" id="CHEBI:15377"/>
        <dbReference type="ChEBI" id="CHEBI:15378"/>
        <dbReference type="ChEBI" id="CHEBI:30616"/>
        <dbReference type="ChEBI" id="CHEBI:43474"/>
        <dbReference type="ChEBI" id="CHEBI:456216"/>
        <dbReference type="EC" id="5.6.2.4"/>
    </reaction>
</comment>
<accession>A0A2I1I5P0</accession>
<keyword evidence="2 14" id="KW-0547">Nucleotide-binding</keyword>
<keyword evidence="5 14" id="KW-0347">Helicase</keyword>
<evidence type="ECO:0000256" key="10">
    <source>
        <dbReference type="ARBA" id="ARBA00023235"/>
    </source>
</evidence>
<dbReference type="Gene3D" id="3.40.50.300">
    <property type="entry name" value="P-loop containing nucleotide triphosphate hydrolases"/>
    <property type="match status" value="4"/>
</dbReference>
<proteinExistence type="predicted"/>